<evidence type="ECO:0000313" key="1">
    <source>
        <dbReference type="EMBL" id="KAL3806277.1"/>
    </source>
</evidence>
<dbReference type="AlphaFoldDB" id="A0ABD3R110"/>
<proteinExistence type="predicted"/>
<dbReference type="Proteomes" id="UP001530377">
    <property type="component" value="Unassembled WGS sequence"/>
</dbReference>
<comment type="caution">
    <text evidence="1">The sequence shown here is derived from an EMBL/GenBank/DDBJ whole genome shotgun (WGS) entry which is preliminary data.</text>
</comment>
<dbReference type="EMBL" id="JALLPB020000845">
    <property type="protein sequence ID" value="KAL3806277.1"/>
    <property type="molecule type" value="Genomic_DNA"/>
</dbReference>
<protein>
    <submittedName>
        <fullName evidence="1">Uncharacterized protein</fullName>
    </submittedName>
</protein>
<reference evidence="1 2" key="1">
    <citation type="submission" date="2024-10" db="EMBL/GenBank/DDBJ databases">
        <title>Updated reference genomes for cyclostephanoid diatoms.</title>
        <authorList>
            <person name="Roberts W.R."/>
            <person name="Alverson A.J."/>
        </authorList>
    </citation>
    <scope>NUCLEOTIDE SEQUENCE [LARGE SCALE GENOMIC DNA]</scope>
    <source>
        <strain evidence="1 2">AJA228-03</strain>
    </source>
</reference>
<sequence length="44" mass="4866">MLGEISRQTGMISSLSWMHLPGYQKRGVVVEPCVEVVLMVMACV</sequence>
<evidence type="ECO:0000313" key="2">
    <source>
        <dbReference type="Proteomes" id="UP001530377"/>
    </source>
</evidence>
<keyword evidence="2" id="KW-1185">Reference proteome</keyword>
<organism evidence="1 2">
    <name type="scientific">Cyclostephanos tholiformis</name>
    <dbReference type="NCBI Taxonomy" id="382380"/>
    <lineage>
        <taxon>Eukaryota</taxon>
        <taxon>Sar</taxon>
        <taxon>Stramenopiles</taxon>
        <taxon>Ochrophyta</taxon>
        <taxon>Bacillariophyta</taxon>
        <taxon>Coscinodiscophyceae</taxon>
        <taxon>Thalassiosirophycidae</taxon>
        <taxon>Stephanodiscales</taxon>
        <taxon>Stephanodiscaceae</taxon>
        <taxon>Cyclostephanos</taxon>
    </lineage>
</organism>
<name>A0ABD3R110_9STRA</name>
<accession>A0ABD3R110</accession>
<gene>
    <name evidence="1" type="ORF">ACHAXA_001931</name>
</gene>